<evidence type="ECO:0000259" key="6">
    <source>
        <dbReference type="PROSITE" id="PS51044"/>
    </source>
</evidence>
<evidence type="ECO:0000313" key="7">
    <source>
        <dbReference type="EMBL" id="KAL3498910.1"/>
    </source>
</evidence>
<dbReference type="PROSITE" id="PS51044">
    <property type="entry name" value="ZF_SP_RING"/>
    <property type="match status" value="1"/>
</dbReference>
<evidence type="ECO:0000256" key="4">
    <source>
        <dbReference type="PROSITE-ProRule" id="PRU00452"/>
    </source>
</evidence>
<feature type="region of interest" description="Disordered" evidence="5">
    <location>
        <begin position="683"/>
        <end position="719"/>
    </location>
</feature>
<proteinExistence type="predicted"/>
<feature type="compositionally biased region" description="Low complexity" evidence="5">
    <location>
        <begin position="683"/>
        <end position="701"/>
    </location>
</feature>
<dbReference type="InterPro" id="IPR004181">
    <property type="entry name" value="Znf_MIZ"/>
</dbReference>
<feature type="region of interest" description="Disordered" evidence="5">
    <location>
        <begin position="907"/>
        <end position="931"/>
    </location>
</feature>
<feature type="region of interest" description="Disordered" evidence="5">
    <location>
        <begin position="409"/>
        <end position="439"/>
    </location>
</feature>
<dbReference type="GO" id="GO:0016925">
    <property type="term" value="P:protein sumoylation"/>
    <property type="evidence" value="ECO:0007669"/>
    <property type="project" value="UniProtKB-ARBA"/>
</dbReference>
<comment type="caution">
    <text evidence="7">The sequence shown here is derived from an EMBL/GenBank/DDBJ whole genome shotgun (WGS) entry which is preliminary data.</text>
</comment>
<dbReference type="EMBL" id="JBJUIK010000017">
    <property type="protein sequence ID" value="KAL3498910.1"/>
    <property type="molecule type" value="Genomic_DNA"/>
</dbReference>
<evidence type="ECO:0000256" key="2">
    <source>
        <dbReference type="ARBA" id="ARBA00022771"/>
    </source>
</evidence>
<dbReference type="AlphaFoldDB" id="A0ABD2XZI4"/>
<feature type="compositionally biased region" description="Low complexity" evidence="5">
    <location>
        <begin position="751"/>
        <end position="782"/>
    </location>
</feature>
<keyword evidence="8" id="KW-1185">Reference proteome</keyword>
<name>A0ABD2XZI4_9GENT</name>
<feature type="compositionally biased region" description="Low complexity" evidence="5">
    <location>
        <begin position="909"/>
        <end position="921"/>
    </location>
</feature>
<evidence type="ECO:0000256" key="3">
    <source>
        <dbReference type="ARBA" id="ARBA00022833"/>
    </source>
</evidence>
<dbReference type="PANTHER" id="PTHR10782">
    <property type="entry name" value="ZINC FINGER MIZ DOMAIN-CONTAINING PROTEIN"/>
    <property type="match status" value="1"/>
</dbReference>
<dbReference type="InterPro" id="IPR013083">
    <property type="entry name" value="Znf_RING/FYVE/PHD"/>
</dbReference>
<evidence type="ECO:0000256" key="1">
    <source>
        <dbReference type="ARBA" id="ARBA00022723"/>
    </source>
</evidence>
<gene>
    <name evidence="7" type="ORF">ACH5RR_041642</name>
</gene>
<dbReference type="Gene3D" id="3.30.40.10">
    <property type="entry name" value="Zinc/RING finger domain, C3HC4 (zinc finger)"/>
    <property type="match status" value="1"/>
</dbReference>
<evidence type="ECO:0000313" key="8">
    <source>
        <dbReference type="Proteomes" id="UP001630127"/>
    </source>
</evidence>
<keyword evidence="1" id="KW-0479">Metal-binding</keyword>
<feature type="region of interest" description="Disordered" evidence="5">
    <location>
        <begin position="745"/>
        <end position="852"/>
    </location>
</feature>
<dbReference type="GO" id="GO:0019789">
    <property type="term" value="F:SUMO transferase activity"/>
    <property type="evidence" value="ECO:0007669"/>
    <property type="project" value="UniProtKB-ARBA"/>
</dbReference>
<sequence length="931" mass="99995">MTGTAINPAPVAGIGMTGGGGAAINNPVTPSQVNAFRIAAVVDRLSLNMQNSTKNDSLESFNLCLSLARGIDFAIANQEIPSRAPDLPLLLKQVCQCRNDALQQAAIMVLMISVKNACQSGWFSDKDSEELSMLANEIASNFCTSADFNTDPSSLHPIIERIMSRFYPRMKMGQILAFLDVKPGYGAYVKDFQIAKHMKHSPEERIRLFVAQTDNIETSTCLVNPPQVNFLLNGKGADRRTNVFMDTGPQMPTVVTHFLKYGSNLLQAVGQFNGNYIIVVALMIEMSTIENPTLQDYMQPATVIVDPDSEVIEGPSRISLNCPISFRRIRTPVKGHSCKHLQCFDFDNYMDINSKRPSWRCPHCNHHCCCTDIRIDQNMVKVLKEVGENVSDVIISSDGSWKAIMESDDHAEKGQDKFPNVEQDEPTRPDSTSLSNGLPDLMDLTEMDDVIDAVGACEAEDRKVLQNNSQNQCSIQDITIRPHTNSSAEVHQNISPHIEDNFWSGIYLSTFASGTSSALPDAQIGGIPESTPSSTLPSPILTDATSAARNHEAGAFLGNTILANSLPESEITSPTSLQLQQFQFGSSALSNEYGRSLSASRQVSRTPIAVQALPAQSPTSGPLRLRNSMTTFTQNGPLAASQTSALPSIGDGFNANSSNMERQLQFSGSHAVALQVPRMGSSLLQQRSNSQQDRSSFSSRQTGQVSGLQSATQARGAYHVSSGISSELQNTNQQQTLNLRMPQSMNQTAGRFQQSAQSSASLFRAQSQKGGSLGLSSPAAGGINPQHARLAAQTPRGFQTSRAAASSGNATAPVGGQRGSAGGTSLPVPRSDVSVNLPPDQDWRPTGRMRGSLSGRAYSEALSQYIIQPTQQTQSARPPPNATSNQSNASAQLQILMANRAALQAAKFSSTGPASTSSGSGVLPPRSTGMH</sequence>
<dbReference type="GO" id="GO:0008270">
    <property type="term" value="F:zinc ion binding"/>
    <property type="evidence" value="ECO:0007669"/>
    <property type="project" value="UniProtKB-KW"/>
</dbReference>
<feature type="compositionally biased region" description="Polar residues" evidence="5">
    <location>
        <begin position="796"/>
        <end position="810"/>
    </location>
</feature>
<feature type="compositionally biased region" description="Polar residues" evidence="5">
    <location>
        <begin position="702"/>
        <end position="713"/>
    </location>
</feature>
<reference evidence="7 8" key="1">
    <citation type="submission" date="2024-11" db="EMBL/GenBank/DDBJ databases">
        <title>A near-complete genome assembly of Cinchona calisaya.</title>
        <authorList>
            <person name="Lian D.C."/>
            <person name="Zhao X.W."/>
            <person name="Wei L."/>
        </authorList>
    </citation>
    <scope>NUCLEOTIDE SEQUENCE [LARGE SCALE GENOMIC DNA]</scope>
    <source>
        <tissue evidence="7">Nenye</tissue>
    </source>
</reference>
<keyword evidence="2 4" id="KW-0863">Zinc-finger</keyword>
<evidence type="ECO:0000256" key="5">
    <source>
        <dbReference type="SAM" id="MobiDB-lite"/>
    </source>
</evidence>
<dbReference type="Proteomes" id="UP001630127">
    <property type="component" value="Unassembled WGS sequence"/>
</dbReference>
<dbReference type="CDD" id="cd16650">
    <property type="entry name" value="SP-RING_PIAS-like"/>
    <property type="match status" value="1"/>
</dbReference>
<keyword evidence="3" id="KW-0862">Zinc</keyword>
<protein>
    <recommendedName>
        <fullName evidence="6">SP-RING-type domain-containing protein</fullName>
    </recommendedName>
</protein>
<organism evidence="7 8">
    <name type="scientific">Cinchona calisaya</name>
    <dbReference type="NCBI Taxonomy" id="153742"/>
    <lineage>
        <taxon>Eukaryota</taxon>
        <taxon>Viridiplantae</taxon>
        <taxon>Streptophyta</taxon>
        <taxon>Embryophyta</taxon>
        <taxon>Tracheophyta</taxon>
        <taxon>Spermatophyta</taxon>
        <taxon>Magnoliopsida</taxon>
        <taxon>eudicotyledons</taxon>
        <taxon>Gunneridae</taxon>
        <taxon>Pentapetalae</taxon>
        <taxon>asterids</taxon>
        <taxon>lamiids</taxon>
        <taxon>Gentianales</taxon>
        <taxon>Rubiaceae</taxon>
        <taxon>Cinchonoideae</taxon>
        <taxon>Cinchoneae</taxon>
        <taxon>Cinchona</taxon>
    </lineage>
</organism>
<dbReference type="Pfam" id="PF02891">
    <property type="entry name" value="zf-MIZ"/>
    <property type="match status" value="1"/>
</dbReference>
<accession>A0ABD2XZI4</accession>
<dbReference type="PANTHER" id="PTHR10782:SF4">
    <property type="entry name" value="TONALLI, ISOFORM E"/>
    <property type="match status" value="1"/>
</dbReference>
<feature type="domain" description="SP-RING-type" evidence="6">
    <location>
        <begin position="307"/>
        <end position="388"/>
    </location>
</feature>